<name>A0AA47MH25_MERPO</name>
<protein>
    <submittedName>
        <fullName evidence="1">Uncharacterized protein</fullName>
    </submittedName>
</protein>
<dbReference type="Proteomes" id="UP001174136">
    <property type="component" value="Unassembled WGS sequence"/>
</dbReference>
<accession>A0AA47MH25</accession>
<keyword evidence="2" id="KW-1185">Reference proteome</keyword>
<comment type="caution">
    <text evidence="1">The sequence shown here is derived from an EMBL/GenBank/DDBJ whole genome shotgun (WGS) entry which is preliminary data.</text>
</comment>
<dbReference type="AlphaFoldDB" id="A0AA47MH25"/>
<organism evidence="1 2">
    <name type="scientific">Merluccius polli</name>
    <name type="common">Benguela hake</name>
    <name type="synonym">Merluccius cadenati</name>
    <dbReference type="NCBI Taxonomy" id="89951"/>
    <lineage>
        <taxon>Eukaryota</taxon>
        <taxon>Metazoa</taxon>
        <taxon>Chordata</taxon>
        <taxon>Craniata</taxon>
        <taxon>Vertebrata</taxon>
        <taxon>Euteleostomi</taxon>
        <taxon>Actinopterygii</taxon>
        <taxon>Neopterygii</taxon>
        <taxon>Teleostei</taxon>
        <taxon>Neoteleostei</taxon>
        <taxon>Acanthomorphata</taxon>
        <taxon>Zeiogadaria</taxon>
        <taxon>Gadariae</taxon>
        <taxon>Gadiformes</taxon>
        <taxon>Gadoidei</taxon>
        <taxon>Merlucciidae</taxon>
        <taxon>Merluccius</taxon>
    </lineage>
</organism>
<sequence>MDRVDFTKDPFKYMSKLLGDKRSGELKATKEQVEEHLHQVHSDPRREDSLKEMEKLIKPADPTIPFGAEEPNWQEVNNFLKKAR</sequence>
<proteinExistence type="predicted"/>
<gene>
    <name evidence="1" type="ORF">N1851_023144</name>
</gene>
<reference evidence="1" key="1">
    <citation type="journal article" date="2023" name="Front. Mar. Sci.">
        <title>A new Merluccius polli reference genome to investigate the effects of global change in West African waters.</title>
        <authorList>
            <person name="Mateo J.L."/>
            <person name="Blanco-Fernandez C."/>
            <person name="Garcia-Vazquez E."/>
            <person name="Machado-Schiaffino G."/>
        </authorList>
    </citation>
    <scope>NUCLEOTIDE SEQUENCE</scope>
    <source>
        <strain evidence="1">C29</strain>
        <tissue evidence="1">Fin</tissue>
    </source>
</reference>
<evidence type="ECO:0000313" key="2">
    <source>
        <dbReference type="Proteomes" id="UP001174136"/>
    </source>
</evidence>
<dbReference type="EMBL" id="JAOPHQ010004278">
    <property type="protein sequence ID" value="KAK0139944.1"/>
    <property type="molecule type" value="Genomic_DNA"/>
</dbReference>
<evidence type="ECO:0000313" key="1">
    <source>
        <dbReference type="EMBL" id="KAK0139944.1"/>
    </source>
</evidence>